<evidence type="ECO:0000313" key="2">
    <source>
        <dbReference type="EMBL" id="BAR60962.1"/>
    </source>
</evidence>
<keyword evidence="1" id="KW-1133">Transmembrane helix</keyword>
<gene>
    <name evidence="2" type="ORF">NK6_7811</name>
</gene>
<name>A0A0E4G0P9_9BRAD</name>
<dbReference type="EMBL" id="AP014685">
    <property type="protein sequence ID" value="BAR60962.1"/>
    <property type="molecule type" value="Genomic_DNA"/>
</dbReference>
<feature type="transmembrane region" description="Helical" evidence="1">
    <location>
        <begin position="12"/>
        <end position="28"/>
    </location>
</feature>
<reference evidence="2 3" key="1">
    <citation type="submission" date="2014-11" db="EMBL/GenBank/DDBJ databases">
        <title>Symbiosis island explosion on the genome of extra-slow-growing strains of soybean bradyrhizobia with massive insertion sequences.</title>
        <authorList>
            <person name="Iida T."/>
            <person name="Minamisawa K."/>
        </authorList>
    </citation>
    <scope>NUCLEOTIDE SEQUENCE [LARGE SCALE GENOMIC DNA]</scope>
    <source>
        <strain evidence="2 3">NK6</strain>
    </source>
</reference>
<protein>
    <submittedName>
        <fullName evidence="2">Uncharacterized protein</fullName>
    </submittedName>
</protein>
<proteinExistence type="predicted"/>
<keyword evidence="1" id="KW-0472">Membrane</keyword>
<dbReference type="Proteomes" id="UP000063308">
    <property type="component" value="Chromosome"/>
</dbReference>
<dbReference type="AlphaFoldDB" id="A0A0E4G0P9"/>
<accession>A0A0E4G0P9</accession>
<organism evidence="2 3">
    <name type="scientific">Bradyrhizobium diazoefficiens</name>
    <dbReference type="NCBI Taxonomy" id="1355477"/>
    <lineage>
        <taxon>Bacteria</taxon>
        <taxon>Pseudomonadati</taxon>
        <taxon>Pseudomonadota</taxon>
        <taxon>Alphaproteobacteria</taxon>
        <taxon>Hyphomicrobiales</taxon>
        <taxon>Nitrobacteraceae</taxon>
        <taxon>Bradyrhizobium</taxon>
    </lineage>
</organism>
<evidence type="ECO:0000256" key="1">
    <source>
        <dbReference type="SAM" id="Phobius"/>
    </source>
</evidence>
<evidence type="ECO:0000313" key="3">
    <source>
        <dbReference type="Proteomes" id="UP000063308"/>
    </source>
</evidence>
<sequence>MMVMSFDEMLPLIFIGLMGVSLLVYESWPRKFGQ</sequence>
<keyword evidence="1" id="KW-0812">Transmembrane</keyword>